<dbReference type="AlphaFoldDB" id="A0A9P8N0J7"/>
<gene>
    <name evidence="2" type="ORF">HRG_05042</name>
</gene>
<evidence type="ECO:0000313" key="3">
    <source>
        <dbReference type="Proteomes" id="UP000824596"/>
    </source>
</evidence>
<evidence type="ECO:0000256" key="1">
    <source>
        <dbReference type="SAM" id="MobiDB-lite"/>
    </source>
</evidence>
<protein>
    <submittedName>
        <fullName evidence="2">Uncharacterized protein</fullName>
    </submittedName>
</protein>
<feature type="region of interest" description="Disordered" evidence="1">
    <location>
        <begin position="205"/>
        <end position="262"/>
    </location>
</feature>
<proteinExistence type="predicted"/>
<dbReference type="OrthoDB" id="10304503at2759"/>
<dbReference type="GeneID" id="68354171"/>
<feature type="region of interest" description="Disordered" evidence="1">
    <location>
        <begin position="1"/>
        <end position="31"/>
    </location>
</feature>
<organism evidence="2 3">
    <name type="scientific">Hirsutella rhossiliensis</name>
    <dbReference type="NCBI Taxonomy" id="111463"/>
    <lineage>
        <taxon>Eukaryota</taxon>
        <taxon>Fungi</taxon>
        <taxon>Dikarya</taxon>
        <taxon>Ascomycota</taxon>
        <taxon>Pezizomycotina</taxon>
        <taxon>Sordariomycetes</taxon>
        <taxon>Hypocreomycetidae</taxon>
        <taxon>Hypocreales</taxon>
        <taxon>Ophiocordycipitaceae</taxon>
        <taxon>Hirsutella</taxon>
    </lineage>
</organism>
<reference evidence="2" key="1">
    <citation type="submission" date="2021-09" db="EMBL/GenBank/DDBJ databases">
        <title>A high-quality genome of the endoparasitic fungus Hirsutella rhossiliensis with a comparison of Hirsutella genomes reveals transposable elements contributing to genome size variation.</title>
        <authorList>
            <person name="Lin R."/>
            <person name="Jiao Y."/>
            <person name="Sun X."/>
            <person name="Ling J."/>
            <person name="Xie B."/>
            <person name="Cheng X."/>
        </authorList>
    </citation>
    <scope>NUCLEOTIDE SEQUENCE</scope>
    <source>
        <strain evidence="2">HR02</strain>
    </source>
</reference>
<sequence length="262" mass="29238">MAPWPSLPHHDPAAAVDPSRSRSFAPRLTDGRPQPELRRMWLPSITFLLYNCITPQPGASRPEQRPCQCGGEWTLDNLQTLFYVLSQGLELELVAKHLGKSRDQCRQEVLHLRMVDRIPKLPFEEIPLSLQGGSRWSACVQIRLCIELRDGRKLEQVATSLGRSVSSCKRQLRLLTDEGTNSACDGCGRQRLYVVERTNSVVSAVEGPDQAVSGQSWAGASQAGQMAEPEQQPQASRDWPCQYAAQHGVDNHSLSQQNDVFR</sequence>
<accession>A0A9P8N0J7</accession>
<comment type="caution">
    <text evidence="2">The sequence shown here is derived from an EMBL/GenBank/DDBJ whole genome shotgun (WGS) entry which is preliminary data.</text>
</comment>
<feature type="compositionally biased region" description="Polar residues" evidence="1">
    <location>
        <begin position="252"/>
        <end position="262"/>
    </location>
</feature>
<evidence type="ECO:0000313" key="2">
    <source>
        <dbReference type="EMBL" id="KAH0964614.1"/>
    </source>
</evidence>
<name>A0A9P8N0J7_9HYPO</name>
<dbReference type="Proteomes" id="UP000824596">
    <property type="component" value="Unassembled WGS sequence"/>
</dbReference>
<feature type="compositionally biased region" description="Polar residues" evidence="1">
    <location>
        <begin position="212"/>
        <end position="224"/>
    </location>
</feature>
<dbReference type="EMBL" id="JAIZPD010000004">
    <property type="protein sequence ID" value="KAH0964614.1"/>
    <property type="molecule type" value="Genomic_DNA"/>
</dbReference>
<keyword evidence="3" id="KW-1185">Reference proteome</keyword>
<dbReference type="RefSeq" id="XP_044722127.1">
    <property type="nucleotide sequence ID" value="XM_044863513.1"/>
</dbReference>